<dbReference type="InterPro" id="IPR049560">
    <property type="entry name" value="MeTrfase_RsmB-F_NOP2_cat"/>
</dbReference>
<dbReference type="PROSITE" id="PS51686">
    <property type="entry name" value="SAM_MT_RSMB_NOP"/>
    <property type="match status" value="1"/>
</dbReference>
<dbReference type="CDD" id="cd02440">
    <property type="entry name" value="AdoMet_MTases"/>
    <property type="match status" value="1"/>
</dbReference>
<evidence type="ECO:0000256" key="11">
    <source>
        <dbReference type="ARBA" id="ARBA00030399"/>
    </source>
</evidence>
<name>A0A5C8NUN3_9BURK</name>
<dbReference type="Pfam" id="PF01189">
    <property type="entry name" value="Methyltr_RsmB-F"/>
    <property type="match status" value="1"/>
</dbReference>
<dbReference type="OrthoDB" id="9810297at2"/>
<keyword evidence="9 14" id="KW-0949">S-adenosyl-L-methionine</keyword>
<dbReference type="GO" id="GO:0006355">
    <property type="term" value="P:regulation of DNA-templated transcription"/>
    <property type="evidence" value="ECO:0007669"/>
    <property type="project" value="InterPro"/>
</dbReference>
<dbReference type="Proteomes" id="UP000321548">
    <property type="component" value="Unassembled WGS sequence"/>
</dbReference>
<comment type="subcellular location">
    <subcellularLocation>
        <location evidence="2">Cytoplasm</location>
    </subcellularLocation>
</comment>
<dbReference type="InterPro" id="IPR006027">
    <property type="entry name" value="NusB_RsmB_TIM44"/>
</dbReference>
<dbReference type="GO" id="GO:0008649">
    <property type="term" value="F:rRNA methyltransferase activity"/>
    <property type="evidence" value="ECO:0007669"/>
    <property type="project" value="InterPro"/>
</dbReference>
<dbReference type="PANTHER" id="PTHR22807:SF61">
    <property type="entry name" value="NOL1_NOP2_SUN FAMILY PROTEIN _ ANTITERMINATION NUSB DOMAIN-CONTAINING PROTEIN"/>
    <property type="match status" value="1"/>
</dbReference>
<dbReference type="GO" id="GO:0005737">
    <property type="term" value="C:cytoplasm"/>
    <property type="evidence" value="ECO:0007669"/>
    <property type="project" value="UniProtKB-SubCell"/>
</dbReference>
<comment type="catalytic activity">
    <reaction evidence="13">
        <text>cytidine(967) in 16S rRNA + S-adenosyl-L-methionine = 5-methylcytidine(967) in 16S rRNA + S-adenosyl-L-homocysteine + H(+)</text>
        <dbReference type="Rhea" id="RHEA:42748"/>
        <dbReference type="Rhea" id="RHEA-COMP:10219"/>
        <dbReference type="Rhea" id="RHEA-COMP:10220"/>
        <dbReference type="ChEBI" id="CHEBI:15378"/>
        <dbReference type="ChEBI" id="CHEBI:57856"/>
        <dbReference type="ChEBI" id="CHEBI:59789"/>
        <dbReference type="ChEBI" id="CHEBI:74483"/>
        <dbReference type="ChEBI" id="CHEBI:82748"/>
        <dbReference type="EC" id="2.1.1.176"/>
    </reaction>
</comment>
<keyword evidence="7 14" id="KW-0489">Methyltransferase</keyword>
<gene>
    <name evidence="16" type="primary">rsmB</name>
    <name evidence="16" type="ORF">FHP08_13200</name>
</gene>
<evidence type="ECO:0000256" key="5">
    <source>
        <dbReference type="ARBA" id="ARBA00022490"/>
    </source>
</evidence>
<evidence type="ECO:0000256" key="14">
    <source>
        <dbReference type="PROSITE-ProRule" id="PRU01023"/>
    </source>
</evidence>
<feature type="binding site" evidence="14">
    <location>
        <position position="301"/>
    </location>
    <ligand>
        <name>S-adenosyl-L-methionine</name>
        <dbReference type="ChEBI" id="CHEBI:59789"/>
    </ligand>
</feature>
<proteinExistence type="inferred from homology"/>
<dbReference type="SUPFAM" id="SSF48013">
    <property type="entry name" value="NusB-like"/>
    <property type="match status" value="1"/>
</dbReference>
<dbReference type="GO" id="GO:0003723">
    <property type="term" value="F:RNA binding"/>
    <property type="evidence" value="ECO:0007669"/>
    <property type="project" value="UniProtKB-UniRule"/>
</dbReference>
<dbReference type="PRINTS" id="PR02008">
    <property type="entry name" value="RCMTFAMILY"/>
</dbReference>
<feature type="active site" description="Nucleophile" evidence="14">
    <location>
        <position position="373"/>
    </location>
</feature>
<keyword evidence="6" id="KW-0698">rRNA processing</keyword>
<feature type="domain" description="SAM-dependent MTase RsmB/NOP-type" evidence="15">
    <location>
        <begin position="165"/>
        <end position="434"/>
    </location>
</feature>
<dbReference type="Gene3D" id="3.40.50.150">
    <property type="entry name" value="Vaccinia Virus protein VP39"/>
    <property type="match status" value="1"/>
</dbReference>
<evidence type="ECO:0000256" key="13">
    <source>
        <dbReference type="ARBA" id="ARBA00047283"/>
    </source>
</evidence>
<comment type="caution">
    <text evidence="16">The sequence shown here is derived from an EMBL/GenBank/DDBJ whole genome shotgun (WGS) entry which is preliminary data.</text>
</comment>
<dbReference type="PROSITE" id="PS01153">
    <property type="entry name" value="NOL1_NOP2_SUN"/>
    <property type="match status" value="1"/>
</dbReference>
<protein>
    <recommendedName>
        <fullName evidence="4">16S rRNA (cytosine(967)-C(5))-methyltransferase</fullName>
        <ecNumber evidence="4">2.1.1.176</ecNumber>
    </recommendedName>
    <alternativeName>
        <fullName evidence="11">16S rRNA m5C967 methyltransferase</fullName>
    </alternativeName>
    <alternativeName>
        <fullName evidence="12">rRNA (cytosine-C(5)-)-methyltransferase RsmB</fullName>
    </alternativeName>
</protein>
<evidence type="ECO:0000256" key="7">
    <source>
        <dbReference type="ARBA" id="ARBA00022603"/>
    </source>
</evidence>
<dbReference type="Gene3D" id="1.10.940.10">
    <property type="entry name" value="NusB-like"/>
    <property type="match status" value="1"/>
</dbReference>
<dbReference type="NCBIfam" id="NF008149">
    <property type="entry name" value="PRK10901.1"/>
    <property type="match status" value="1"/>
</dbReference>
<organism evidence="16 17">
    <name type="scientific">Zeimonas arvi</name>
    <dbReference type="NCBI Taxonomy" id="2498847"/>
    <lineage>
        <taxon>Bacteria</taxon>
        <taxon>Pseudomonadati</taxon>
        <taxon>Pseudomonadota</taxon>
        <taxon>Betaproteobacteria</taxon>
        <taxon>Burkholderiales</taxon>
        <taxon>Burkholderiaceae</taxon>
        <taxon>Zeimonas</taxon>
    </lineage>
</organism>
<dbReference type="FunFam" id="3.40.50.150:FF:000022">
    <property type="entry name" value="Ribosomal RNA small subunit methyltransferase B"/>
    <property type="match status" value="1"/>
</dbReference>
<evidence type="ECO:0000256" key="1">
    <source>
        <dbReference type="ARBA" id="ARBA00002724"/>
    </source>
</evidence>
<dbReference type="InterPro" id="IPR018314">
    <property type="entry name" value="RsmB/NOL1/NOP2-like_CS"/>
</dbReference>
<dbReference type="InterPro" id="IPR023267">
    <property type="entry name" value="RCMT"/>
</dbReference>
<evidence type="ECO:0000313" key="16">
    <source>
        <dbReference type="EMBL" id="TXL64897.1"/>
    </source>
</evidence>
<evidence type="ECO:0000256" key="10">
    <source>
        <dbReference type="ARBA" id="ARBA00022884"/>
    </source>
</evidence>
<keyword evidence="10 14" id="KW-0694">RNA-binding</keyword>
<dbReference type="EC" id="2.1.1.176" evidence="4"/>
<evidence type="ECO:0000313" key="17">
    <source>
        <dbReference type="Proteomes" id="UP000321548"/>
    </source>
</evidence>
<dbReference type="EMBL" id="VDUY01000005">
    <property type="protein sequence ID" value="TXL64897.1"/>
    <property type="molecule type" value="Genomic_DNA"/>
</dbReference>
<dbReference type="NCBIfam" id="TIGR00563">
    <property type="entry name" value="rsmB"/>
    <property type="match status" value="1"/>
</dbReference>
<dbReference type="Pfam" id="PF22458">
    <property type="entry name" value="RsmF-B_ferredox"/>
    <property type="match status" value="1"/>
</dbReference>
<keyword evidence="8 14" id="KW-0808">Transferase</keyword>
<feature type="binding site" evidence="14">
    <location>
        <begin position="253"/>
        <end position="259"/>
    </location>
    <ligand>
        <name>S-adenosyl-L-methionine</name>
        <dbReference type="ChEBI" id="CHEBI:59789"/>
    </ligand>
</feature>
<comment type="function">
    <text evidence="1">Specifically methylates the cytosine at position 967 (m5C967) of 16S rRNA.</text>
</comment>
<dbReference type="AlphaFoldDB" id="A0A5C8NUN3"/>
<evidence type="ECO:0000256" key="3">
    <source>
        <dbReference type="ARBA" id="ARBA00007494"/>
    </source>
</evidence>
<evidence type="ECO:0000259" key="15">
    <source>
        <dbReference type="PROSITE" id="PS51686"/>
    </source>
</evidence>
<dbReference type="SUPFAM" id="SSF53335">
    <property type="entry name" value="S-adenosyl-L-methionine-dependent methyltransferases"/>
    <property type="match status" value="1"/>
</dbReference>
<reference evidence="16 17" key="1">
    <citation type="submission" date="2019-06" db="EMBL/GenBank/DDBJ databases">
        <title>Quisquiliibacterium sp. nov., isolated from a maize field.</title>
        <authorList>
            <person name="Lin S.-Y."/>
            <person name="Tsai C.-F."/>
            <person name="Young C.-C."/>
        </authorList>
    </citation>
    <scope>NUCLEOTIDE SEQUENCE [LARGE SCALE GENOMIC DNA]</scope>
    <source>
        <strain evidence="16 17">CC-CFT501</strain>
    </source>
</reference>
<dbReference type="InterPro" id="IPR029063">
    <property type="entry name" value="SAM-dependent_MTases_sf"/>
</dbReference>
<evidence type="ECO:0000256" key="6">
    <source>
        <dbReference type="ARBA" id="ARBA00022552"/>
    </source>
</evidence>
<dbReference type="Gene3D" id="3.30.70.1170">
    <property type="entry name" value="Sun protein, domain 3"/>
    <property type="match status" value="1"/>
</dbReference>
<dbReference type="Pfam" id="PF01029">
    <property type="entry name" value="NusB"/>
    <property type="match status" value="1"/>
</dbReference>
<dbReference type="PANTHER" id="PTHR22807">
    <property type="entry name" value="NOP2 YEAST -RELATED NOL1/NOP2/FMU SUN DOMAIN-CONTAINING"/>
    <property type="match status" value="1"/>
</dbReference>
<keyword evidence="17" id="KW-1185">Reference proteome</keyword>
<evidence type="ECO:0000256" key="12">
    <source>
        <dbReference type="ARBA" id="ARBA00031088"/>
    </source>
</evidence>
<evidence type="ECO:0000256" key="9">
    <source>
        <dbReference type="ARBA" id="ARBA00022691"/>
    </source>
</evidence>
<evidence type="ECO:0000256" key="2">
    <source>
        <dbReference type="ARBA" id="ARBA00004496"/>
    </source>
</evidence>
<keyword evidence="5" id="KW-0963">Cytoplasm</keyword>
<evidence type="ECO:0000256" key="8">
    <source>
        <dbReference type="ARBA" id="ARBA00022679"/>
    </source>
</evidence>
<dbReference type="InterPro" id="IPR054728">
    <property type="entry name" value="RsmB-like_ferredoxin"/>
</dbReference>
<feature type="binding site" evidence="14">
    <location>
        <position position="275"/>
    </location>
    <ligand>
        <name>S-adenosyl-L-methionine</name>
        <dbReference type="ChEBI" id="CHEBI:59789"/>
    </ligand>
</feature>
<accession>A0A5C8NUN3</accession>
<comment type="similarity">
    <text evidence="3 14">Belongs to the class I-like SAM-binding methyltransferase superfamily. RsmB/NOP family.</text>
</comment>
<feature type="binding site" evidence="14">
    <location>
        <position position="320"/>
    </location>
    <ligand>
        <name>S-adenosyl-L-methionine</name>
        <dbReference type="ChEBI" id="CHEBI:59789"/>
    </ligand>
</feature>
<sequence>MSREIALAAAALEALRAGRALPAALDAALASASKRGPLPDPSRAAVRDMAHQAARSLGLVDALAARLNRRPPAARLAALQAVALAQLIEPIRAEAVIVDQAVEAARAAPDTAPAAGFLNATLRRFLRERESLLAAAREDPVARWNHPRWWIELLQHDHPSGWQSVLEAAEAPPPMTLRVNRRRATPEQYLARLTEAGLGARQVGEQALTLDRAVAVDALPGWADGAVSVQDAGAQLAAPLLAPAPGERVLDACAGPGGKTTHLLELADCDLTALDVDESRLAPVRENLARLRQQARIVEGDARRPEAWWDGRPFDRILADAPCTASGIVRRHPDIRWLRRRRDIATLSARQSEILAGLWPLLKPGGKLLYATCSVFASENEPVVAGFLATHADARRLPLRARIGGADETIAQLLPTSGPFRDHDGFFYALLEKRP</sequence>
<dbReference type="InterPro" id="IPR001678">
    <property type="entry name" value="MeTrfase_RsmB-F_NOP2_dom"/>
</dbReference>
<dbReference type="InterPro" id="IPR035926">
    <property type="entry name" value="NusB-like_sf"/>
</dbReference>
<evidence type="ECO:0000256" key="4">
    <source>
        <dbReference type="ARBA" id="ARBA00012140"/>
    </source>
</evidence>
<dbReference type="InterPro" id="IPR004573">
    <property type="entry name" value="rRNA_ssu_MeTfrase_B"/>
</dbReference>